<dbReference type="PANTHER" id="PTHR21531">
    <property type="entry name" value="LOW-TEMPERATURE VIABILITY PROTEIN LTV1-RELATED"/>
    <property type="match status" value="1"/>
</dbReference>
<reference evidence="2" key="1">
    <citation type="journal article" date="2011" name="Plant Physiol.">
        <title>Comprehensive sequence analysis of 24,783 barley full-length cDNAs derived from 12 clone libraries.</title>
        <authorList>
            <person name="Matsumoto T."/>
            <person name="Tanaka T."/>
            <person name="Sakai H."/>
            <person name="Amano N."/>
            <person name="Kanamori H."/>
            <person name="Kurita K."/>
            <person name="Kikuta A."/>
            <person name="Kamiya K."/>
            <person name="Yamamoto M."/>
            <person name="Ikawa H."/>
            <person name="Fujii N."/>
            <person name="Hori K."/>
            <person name="Itoh T."/>
            <person name="Sato K."/>
        </authorList>
    </citation>
    <scope>NUCLEOTIDE SEQUENCE</scope>
    <source>
        <tissue evidence="2">Seed</tissue>
    </source>
</reference>
<sequence length="309" mass="33709">MGRGRGGRNRKPRNSATFRLCPRPGAADPSDRVLVRVDGNQYHVPGLDDDDDDCSYFEGAIPSADDDGAEPSSSSSGAALPDHVRRAILELGLPDDGYNYLDHIREIRPSYSSTGGGGSSTVFLPTRRAARCGLPLSVKAYDARGVEVGLDNAAATGELIPVEEAIDPDVTDLLEEREVPPVPIDDYEGESVVVPLVALENEDDGTSEDEDDGTSEDEDDGTSEDEDDGTSDDEGEQSKVPTGSLEYEDEDSELEDDFVIIANQPEEEDQMDLEDDFVILANQPDEQMDTRLELPYGHVKCLLWERMLR</sequence>
<evidence type="ECO:0000313" key="2">
    <source>
        <dbReference type="EMBL" id="BAK06045.1"/>
    </source>
</evidence>
<feature type="compositionally biased region" description="Basic residues" evidence="1">
    <location>
        <begin position="1"/>
        <end position="13"/>
    </location>
</feature>
<dbReference type="PANTHER" id="PTHR21531:SF1">
    <property type="entry name" value="LOW TEMPERATURE VIABILITY PROTEIN"/>
    <property type="match status" value="1"/>
</dbReference>
<feature type="compositionally biased region" description="Acidic residues" evidence="1">
    <location>
        <begin position="200"/>
        <end position="235"/>
    </location>
</feature>
<proteinExistence type="evidence at transcript level"/>
<accession>F2EFC3</accession>
<protein>
    <submittedName>
        <fullName evidence="2">Predicted protein</fullName>
    </submittedName>
</protein>
<evidence type="ECO:0000256" key="1">
    <source>
        <dbReference type="SAM" id="MobiDB-lite"/>
    </source>
</evidence>
<dbReference type="AlphaFoldDB" id="F2EFC3"/>
<feature type="region of interest" description="Disordered" evidence="1">
    <location>
        <begin position="199"/>
        <end position="254"/>
    </location>
</feature>
<dbReference type="EMBL" id="AK374849">
    <property type="protein sequence ID" value="BAK06045.1"/>
    <property type="molecule type" value="mRNA"/>
</dbReference>
<name>F2EFC3_HORVV</name>
<organism evidence="2">
    <name type="scientific">Hordeum vulgare subsp. vulgare</name>
    <name type="common">Domesticated barley</name>
    <dbReference type="NCBI Taxonomy" id="112509"/>
    <lineage>
        <taxon>Eukaryota</taxon>
        <taxon>Viridiplantae</taxon>
        <taxon>Streptophyta</taxon>
        <taxon>Embryophyta</taxon>
        <taxon>Tracheophyta</taxon>
        <taxon>Spermatophyta</taxon>
        <taxon>Magnoliopsida</taxon>
        <taxon>Liliopsida</taxon>
        <taxon>Poales</taxon>
        <taxon>Poaceae</taxon>
        <taxon>BOP clade</taxon>
        <taxon>Pooideae</taxon>
        <taxon>Triticodae</taxon>
        <taxon>Triticeae</taxon>
        <taxon>Hordeinae</taxon>
        <taxon>Hordeum</taxon>
    </lineage>
</organism>
<dbReference type="InterPro" id="IPR007307">
    <property type="entry name" value="Ltv1"/>
</dbReference>
<dbReference type="GO" id="GO:0042274">
    <property type="term" value="P:ribosomal small subunit biogenesis"/>
    <property type="evidence" value="ECO:0007669"/>
    <property type="project" value="InterPro"/>
</dbReference>
<feature type="region of interest" description="Disordered" evidence="1">
    <location>
        <begin position="1"/>
        <end position="80"/>
    </location>
</feature>
<feature type="compositionally biased region" description="Low complexity" evidence="1">
    <location>
        <begin position="70"/>
        <end position="80"/>
    </location>
</feature>